<dbReference type="InParanoid" id="B4IZB3"/>
<sequence>MFVDDETLNEADFSILFFNICRSVEVTGNEELLVAAALNLQDKYAEIAVHLLDRDQERVQPDRLMEYAKCVRCIYVLLRHNKLRGHQVCDIYEILAQQMLKISVANECLALYGYECLALMLALLHRERDQLVDAHEHEARSIRLAEELYVVCVREMGNLLPNLQHGKSLFCAIVVLLLGMQHSLTLNALTYDVLLQQLSDSTLAIKARSDTLYLSYVKEMYSHIRQLHACESIALPTYRIWKLLLQYKMVKTMPDCICLESKQLIEVLINRRTETYAHCLAVIHLHIFNDRTNLKCVPEALASHLQLVEEHVSAKDAWLLRLYVFSTSLQLLLDRLNVNRTEPVATKQQNCLLSLRHLIELVAPLRLEKHHFLHIARLLNRLSANAFTTAESLELDKFITQISAHKYRCEDDEDGVVSNNGVRAIRLKPQPPGPLAFWQTNVFSIL</sequence>
<protein>
    <submittedName>
        <fullName evidence="1">GH15077</fullName>
    </submittedName>
</protein>
<dbReference type="OrthoDB" id="7883050at2759"/>
<evidence type="ECO:0000313" key="2">
    <source>
        <dbReference type="Proteomes" id="UP000001070"/>
    </source>
</evidence>
<dbReference type="OMA" id="ISVANEC"/>
<keyword evidence="2" id="KW-1185">Reference proteome</keyword>
<accession>B4IZB3</accession>
<dbReference type="GO" id="GO:0000775">
    <property type="term" value="C:chromosome, centromeric region"/>
    <property type="evidence" value="ECO:0007669"/>
    <property type="project" value="EnsemblMetazoa"/>
</dbReference>
<dbReference type="Proteomes" id="UP000001070">
    <property type="component" value="Unassembled WGS sequence"/>
</dbReference>
<dbReference type="eggNOG" id="KOG1109">
    <property type="taxonomic scope" value="Eukaryota"/>
</dbReference>
<dbReference type="EMBL" id="CH916366">
    <property type="protein sequence ID" value="EDV96668.1"/>
    <property type="molecule type" value="Genomic_DNA"/>
</dbReference>
<gene>
    <name evidence="1" type="primary">Dgri\GH15077</name>
    <name evidence="1" type="ORF">Dgri_GH15077</name>
</gene>
<reference evidence="1 2" key="1">
    <citation type="journal article" date="2007" name="Nature">
        <title>Evolution of genes and genomes on the Drosophila phylogeny.</title>
        <authorList>
            <consortium name="Drosophila 12 Genomes Consortium"/>
            <person name="Clark A.G."/>
            <person name="Eisen M.B."/>
            <person name="Smith D.R."/>
            <person name="Bergman C.M."/>
            <person name="Oliver B."/>
            <person name="Markow T.A."/>
            <person name="Kaufman T.C."/>
            <person name="Kellis M."/>
            <person name="Gelbart W."/>
            <person name="Iyer V.N."/>
            <person name="Pollard D.A."/>
            <person name="Sackton T.B."/>
            <person name="Larracuente A.M."/>
            <person name="Singh N.D."/>
            <person name="Abad J.P."/>
            <person name="Abt D.N."/>
            <person name="Adryan B."/>
            <person name="Aguade M."/>
            <person name="Akashi H."/>
            <person name="Anderson W.W."/>
            <person name="Aquadro C.F."/>
            <person name="Ardell D.H."/>
            <person name="Arguello R."/>
            <person name="Artieri C.G."/>
            <person name="Barbash D.A."/>
            <person name="Barker D."/>
            <person name="Barsanti P."/>
            <person name="Batterham P."/>
            <person name="Batzoglou S."/>
            <person name="Begun D."/>
            <person name="Bhutkar A."/>
            <person name="Blanco E."/>
            <person name="Bosak S.A."/>
            <person name="Bradley R.K."/>
            <person name="Brand A.D."/>
            <person name="Brent M.R."/>
            <person name="Brooks A.N."/>
            <person name="Brown R.H."/>
            <person name="Butlin R.K."/>
            <person name="Caggese C."/>
            <person name="Calvi B.R."/>
            <person name="Bernardo de Carvalho A."/>
            <person name="Caspi A."/>
            <person name="Castrezana S."/>
            <person name="Celniker S.E."/>
            <person name="Chang J.L."/>
            <person name="Chapple C."/>
            <person name="Chatterji S."/>
            <person name="Chinwalla A."/>
            <person name="Civetta A."/>
            <person name="Clifton S.W."/>
            <person name="Comeron J.M."/>
            <person name="Costello J.C."/>
            <person name="Coyne J.A."/>
            <person name="Daub J."/>
            <person name="David R.G."/>
            <person name="Delcher A.L."/>
            <person name="Delehaunty K."/>
            <person name="Do C.B."/>
            <person name="Ebling H."/>
            <person name="Edwards K."/>
            <person name="Eickbush T."/>
            <person name="Evans J.D."/>
            <person name="Filipski A."/>
            <person name="Findeiss S."/>
            <person name="Freyhult E."/>
            <person name="Fulton L."/>
            <person name="Fulton R."/>
            <person name="Garcia A.C."/>
            <person name="Gardiner A."/>
            <person name="Garfield D.A."/>
            <person name="Garvin B.E."/>
            <person name="Gibson G."/>
            <person name="Gilbert D."/>
            <person name="Gnerre S."/>
            <person name="Godfrey J."/>
            <person name="Good R."/>
            <person name="Gotea V."/>
            <person name="Gravely B."/>
            <person name="Greenberg A.J."/>
            <person name="Griffiths-Jones S."/>
            <person name="Gross S."/>
            <person name="Guigo R."/>
            <person name="Gustafson E.A."/>
            <person name="Haerty W."/>
            <person name="Hahn M.W."/>
            <person name="Halligan D.L."/>
            <person name="Halpern A.L."/>
            <person name="Halter G.M."/>
            <person name="Han M.V."/>
            <person name="Heger A."/>
            <person name="Hillier L."/>
            <person name="Hinrichs A.S."/>
            <person name="Holmes I."/>
            <person name="Hoskins R.A."/>
            <person name="Hubisz M.J."/>
            <person name="Hultmark D."/>
            <person name="Huntley M.A."/>
            <person name="Jaffe D.B."/>
            <person name="Jagadeeshan S."/>
            <person name="Jeck W.R."/>
            <person name="Johnson J."/>
            <person name="Jones C.D."/>
            <person name="Jordan W.C."/>
            <person name="Karpen G.H."/>
            <person name="Kataoka E."/>
            <person name="Keightley P.D."/>
            <person name="Kheradpour P."/>
            <person name="Kirkness E.F."/>
            <person name="Koerich L.B."/>
            <person name="Kristiansen K."/>
            <person name="Kudrna D."/>
            <person name="Kulathinal R.J."/>
            <person name="Kumar S."/>
            <person name="Kwok R."/>
            <person name="Lander E."/>
            <person name="Langley C.H."/>
            <person name="Lapoint R."/>
            <person name="Lazzaro B.P."/>
            <person name="Lee S.J."/>
            <person name="Levesque L."/>
            <person name="Li R."/>
            <person name="Lin C.F."/>
            <person name="Lin M.F."/>
            <person name="Lindblad-Toh K."/>
            <person name="Llopart A."/>
            <person name="Long M."/>
            <person name="Low L."/>
            <person name="Lozovsky E."/>
            <person name="Lu J."/>
            <person name="Luo M."/>
            <person name="Machado C.A."/>
            <person name="Makalowski W."/>
            <person name="Marzo M."/>
            <person name="Matsuda M."/>
            <person name="Matzkin L."/>
            <person name="McAllister B."/>
            <person name="McBride C.S."/>
            <person name="McKernan B."/>
            <person name="McKernan K."/>
            <person name="Mendez-Lago M."/>
            <person name="Minx P."/>
            <person name="Mollenhauer M.U."/>
            <person name="Montooth K."/>
            <person name="Mount S.M."/>
            <person name="Mu X."/>
            <person name="Myers E."/>
            <person name="Negre B."/>
            <person name="Newfeld S."/>
            <person name="Nielsen R."/>
            <person name="Noor M.A."/>
            <person name="O'Grady P."/>
            <person name="Pachter L."/>
            <person name="Papaceit M."/>
            <person name="Parisi M.J."/>
            <person name="Parisi M."/>
            <person name="Parts L."/>
            <person name="Pedersen J.S."/>
            <person name="Pesole G."/>
            <person name="Phillippy A.M."/>
            <person name="Ponting C.P."/>
            <person name="Pop M."/>
            <person name="Porcelli D."/>
            <person name="Powell J.R."/>
            <person name="Prohaska S."/>
            <person name="Pruitt K."/>
            <person name="Puig M."/>
            <person name="Quesneville H."/>
            <person name="Ram K.R."/>
            <person name="Rand D."/>
            <person name="Rasmussen M.D."/>
            <person name="Reed L.K."/>
            <person name="Reenan R."/>
            <person name="Reily A."/>
            <person name="Remington K.A."/>
            <person name="Rieger T.T."/>
            <person name="Ritchie M.G."/>
            <person name="Robin C."/>
            <person name="Rogers Y.H."/>
            <person name="Rohde C."/>
            <person name="Rozas J."/>
            <person name="Rubenfield M.J."/>
            <person name="Ruiz A."/>
            <person name="Russo S."/>
            <person name="Salzberg S.L."/>
            <person name="Sanchez-Gracia A."/>
            <person name="Saranga D.J."/>
            <person name="Sato H."/>
            <person name="Schaeffer S.W."/>
            <person name="Schatz M.C."/>
            <person name="Schlenke T."/>
            <person name="Schwartz R."/>
            <person name="Segarra C."/>
            <person name="Singh R.S."/>
            <person name="Sirot L."/>
            <person name="Sirota M."/>
            <person name="Sisneros N.B."/>
            <person name="Smith C.D."/>
            <person name="Smith T.F."/>
            <person name="Spieth J."/>
            <person name="Stage D.E."/>
            <person name="Stark A."/>
            <person name="Stephan W."/>
            <person name="Strausberg R.L."/>
            <person name="Strempel S."/>
            <person name="Sturgill D."/>
            <person name="Sutton G."/>
            <person name="Sutton G.G."/>
            <person name="Tao W."/>
            <person name="Teichmann S."/>
            <person name="Tobari Y.N."/>
            <person name="Tomimura Y."/>
            <person name="Tsolas J.M."/>
            <person name="Valente V.L."/>
            <person name="Venter E."/>
            <person name="Venter J.C."/>
            <person name="Vicario S."/>
            <person name="Vieira F.G."/>
            <person name="Vilella A.J."/>
            <person name="Villasante A."/>
            <person name="Walenz B."/>
            <person name="Wang J."/>
            <person name="Wasserman M."/>
            <person name="Watts T."/>
            <person name="Wilson D."/>
            <person name="Wilson R.K."/>
            <person name="Wing R.A."/>
            <person name="Wolfner M.F."/>
            <person name="Wong A."/>
            <person name="Wong G.K."/>
            <person name="Wu C.I."/>
            <person name="Wu G."/>
            <person name="Yamamoto D."/>
            <person name="Yang H.P."/>
            <person name="Yang S.P."/>
            <person name="Yorke J.A."/>
            <person name="Yoshida K."/>
            <person name="Zdobnov E."/>
            <person name="Zhang P."/>
            <person name="Zhang Y."/>
            <person name="Zimin A.V."/>
            <person name="Baldwin J."/>
            <person name="Abdouelleil A."/>
            <person name="Abdulkadir J."/>
            <person name="Abebe A."/>
            <person name="Abera B."/>
            <person name="Abreu J."/>
            <person name="Acer S.C."/>
            <person name="Aftuck L."/>
            <person name="Alexander A."/>
            <person name="An P."/>
            <person name="Anderson E."/>
            <person name="Anderson S."/>
            <person name="Arachi H."/>
            <person name="Azer M."/>
            <person name="Bachantsang P."/>
            <person name="Barry A."/>
            <person name="Bayul T."/>
            <person name="Berlin A."/>
            <person name="Bessette D."/>
            <person name="Bloom T."/>
            <person name="Blye J."/>
            <person name="Boguslavskiy L."/>
            <person name="Bonnet C."/>
            <person name="Boukhgalter B."/>
            <person name="Bourzgui I."/>
            <person name="Brown A."/>
            <person name="Cahill P."/>
            <person name="Channer S."/>
            <person name="Cheshatsang Y."/>
            <person name="Chuda L."/>
            <person name="Citroen M."/>
            <person name="Collymore A."/>
            <person name="Cooke P."/>
            <person name="Costello M."/>
            <person name="D'Aco K."/>
            <person name="Daza R."/>
            <person name="De Haan G."/>
            <person name="DeGray S."/>
            <person name="DeMaso C."/>
            <person name="Dhargay N."/>
            <person name="Dooley K."/>
            <person name="Dooley E."/>
            <person name="Doricent M."/>
            <person name="Dorje P."/>
            <person name="Dorjee K."/>
            <person name="Dupes A."/>
            <person name="Elong R."/>
            <person name="Falk J."/>
            <person name="Farina A."/>
            <person name="Faro S."/>
            <person name="Ferguson D."/>
            <person name="Fisher S."/>
            <person name="Foley C.D."/>
            <person name="Franke A."/>
            <person name="Friedrich D."/>
            <person name="Gadbois L."/>
            <person name="Gearin G."/>
            <person name="Gearin C.R."/>
            <person name="Giannoukos G."/>
            <person name="Goode T."/>
            <person name="Graham J."/>
            <person name="Grandbois E."/>
            <person name="Grewal S."/>
            <person name="Gyaltsen K."/>
            <person name="Hafez N."/>
            <person name="Hagos B."/>
            <person name="Hall J."/>
            <person name="Henson C."/>
            <person name="Hollinger A."/>
            <person name="Honan T."/>
            <person name="Huard M.D."/>
            <person name="Hughes L."/>
            <person name="Hurhula B."/>
            <person name="Husby M.E."/>
            <person name="Kamat A."/>
            <person name="Kanga B."/>
            <person name="Kashin S."/>
            <person name="Khazanovich D."/>
            <person name="Kisner P."/>
            <person name="Lance K."/>
            <person name="Lara M."/>
            <person name="Lee W."/>
            <person name="Lennon N."/>
            <person name="Letendre F."/>
            <person name="LeVine R."/>
            <person name="Lipovsky A."/>
            <person name="Liu X."/>
            <person name="Liu J."/>
            <person name="Liu S."/>
            <person name="Lokyitsang T."/>
            <person name="Lokyitsang Y."/>
            <person name="Lubonja R."/>
            <person name="Lui A."/>
            <person name="MacDonald P."/>
            <person name="Magnisalis V."/>
            <person name="Maru K."/>
            <person name="Matthews C."/>
            <person name="McCusker W."/>
            <person name="McDonough S."/>
            <person name="Mehta T."/>
            <person name="Meldrim J."/>
            <person name="Meneus L."/>
            <person name="Mihai O."/>
            <person name="Mihalev A."/>
            <person name="Mihova T."/>
            <person name="Mittelman R."/>
            <person name="Mlenga V."/>
            <person name="Montmayeur A."/>
            <person name="Mulrain L."/>
            <person name="Navidi A."/>
            <person name="Naylor J."/>
            <person name="Negash T."/>
            <person name="Nguyen T."/>
            <person name="Nguyen N."/>
            <person name="Nicol R."/>
            <person name="Norbu C."/>
            <person name="Norbu N."/>
            <person name="Novod N."/>
            <person name="O'Neill B."/>
            <person name="Osman S."/>
            <person name="Markiewicz E."/>
            <person name="Oyono O.L."/>
            <person name="Patti C."/>
            <person name="Phunkhang P."/>
            <person name="Pierre F."/>
            <person name="Priest M."/>
            <person name="Raghuraman S."/>
            <person name="Rege F."/>
            <person name="Reyes R."/>
            <person name="Rise C."/>
            <person name="Rogov P."/>
            <person name="Ross K."/>
            <person name="Ryan E."/>
            <person name="Settipalli S."/>
            <person name="Shea T."/>
            <person name="Sherpa N."/>
            <person name="Shi L."/>
            <person name="Shih D."/>
            <person name="Sparrow T."/>
            <person name="Spaulding J."/>
            <person name="Stalker J."/>
            <person name="Stange-Thomann N."/>
            <person name="Stavropoulos S."/>
            <person name="Stone C."/>
            <person name="Strader C."/>
            <person name="Tesfaye S."/>
            <person name="Thomson T."/>
            <person name="Thoulutsang Y."/>
            <person name="Thoulutsang D."/>
            <person name="Topham K."/>
            <person name="Topping I."/>
            <person name="Tsamla T."/>
            <person name="Vassiliev H."/>
            <person name="Vo A."/>
            <person name="Wangchuk T."/>
            <person name="Wangdi T."/>
            <person name="Weiand M."/>
            <person name="Wilkinson J."/>
            <person name="Wilson A."/>
            <person name="Yadav S."/>
            <person name="Young G."/>
            <person name="Yu Q."/>
            <person name="Zembek L."/>
            <person name="Zhong D."/>
            <person name="Zimmer A."/>
            <person name="Zwirko Z."/>
            <person name="Jaffe D.B."/>
            <person name="Alvarez P."/>
            <person name="Brockman W."/>
            <person name="Butler J."/>
            <person name="Chin C."/>
            <person name="Gnerre S."/>
            <person name="Grabherr M."/>
            <person name="Kleber M."/>
            <person name="Mauceli E."/>
            <person name="MacCallum I."/>
        </authorList>
    </citation>
    <scope>NUCLEOTIDE SEQUENCE [LARGE SCALE GENOMIC DNA]</scope>
    <source>
        <strain evidence="2">Tucson 15287-2541.00</strain>
    </source>
</reference>
<dbReference type="AlphaFoldDB" id="B4IZB3"/>
<dbReference type="SMR" id="B4IZB3"/>
<dbReference type="PhylomeDB" id="B4IZB3"/>
<proteinExistence type="predicted"/>
<organism evidence="2">
    <name type="scientific">Drosophila grimshawi</name>
    <name type="common">Hawaiian fruit fly</name>
    <name type="synonym">Idiomyia grimshawi</name>
    <dbReference type="NCBI Taxonomy" id="7222"/>
    <lineage>
        <taxon>Eukaryota</taxon>
        <taxon>Metazoa</taxon>
        <taxon>Ecdysozoa</taxon>
        <taxon>Arthropoda</taxon>
        <taxon>Hexapoda</taxon>
        <taxon>Insecta</taxon>
        <taxon>Pterygota</taxon>
        <taxon>Neoptera</taxon>
        <taxon>Endopterygota</taxon>
        <taxon>Diptera</taxon>
        <taxon>Brachycera</taxon>
        <taxon>Muscomorpha</taxon>
        <taxon>Ephydroidea</taxon>
        <taxon>Drosophilidae</taxon>
        <taxon>Drosophila</taxon>
        <taxon>Hawaiian Drosophila</taxon>
    </lineage>
</organism>
<evidence type="ECO:0000313" key="1">
    <source>
        <dbReference type="EMBL" id="EDV96668.1"/>
    </source>
</evidence>
<name>B4IZB3_DROGR</name>
<dbReference type="HOGENOM" id="CLU_657676_0_0_1"/>
<dbReference type="GO" id="GO:0051754">
    <property type="term" value="P:meiotic sister chromatid cohesion, centromeric"/>
    <property type="evidence" value="ECO:0007669"/>
    <property type="project" value="EnsemblMetazoa"/>
</dbReference>